<evidence type="ECO:0008006" key="4">
    <source>
        <dbReference type="Google" id="ProtNLM"/>
    </source>
</evidence>
<evidence type="ECO:0000313" key="3">
    <source>
        <dbReference type="Proteomes" id="UP000215405"/>
    </source>
</evidence>
<keyword evidence="1" id="KW-0812">Transmembrane</keyword>
<accession>A0A231V105</accession>
<keyword evidence="1" id="KW-0472">Membrane</keyword>
<reference evidence="3" key="1">
    <citation type="journal article" date="2017" name="Int. J. Syst. Evol. Microbiol.">
        <title>Notoacmeibacter marinus gen. nov., sp. nov., isolated from the gut of a limpet and proposal of Notoacmeibacteraceae fam. nov. in the order Rhizobiales of the class Alphaproteobacteria.</title>
        <authorList>
            <person name="Huang Z."/>
            <person name="Guo F."/>
            <person name="Lai Q."/>
        </authorList>
    </citation>
    <scope>NUCLEOTIDE SEQUENCE [LARGE SCALE GENOMIC DNA]</scope>
    <source>
        <strain evidence="3">XMTR2A4</strain>
    </source>
</reference>
<comment type="caution">
    <text evidence="2">The sequence shown here is derived from an EMBL/GenBank/DDBJ whole genome shotgun (WGS) entry which is preliminary data.</text>
</comment>
<dbReference type="InterPro" id="IPR008620">
    <property type="entry name" value="FixH"/>
</dbReference>
<name>A0A231V105_9HYPH</name>
<evidence type="ECO:0000313" key="2">
    <source>
        <dbReference type="EMBL" id="OXT01721.1"/>
    </source>
</evidence>
<dbReference type="PIRSF" id="PIRSF011386">
    <property type="entry name" value="FixH"/>
    <property type="match status" value="1"/>
</dbReference>
<dbReference type="EMBL" id="NBYO01000001">
    <property type="protein sequence ID" value="OXT01721.1"/>
    <property type="molecule type" value="Genomic_DNA"/>
</dbReference>
<dbReference type="InterPro" id="IPR018037">
    <property type="entry name" value="FixH_proteobacterial"/>
</dbReference>
<protein>
    <recommendedName>
        <fullName evidence="4">Cytochrome oxidase</fullName>
    </recommendedName>
</protein>
<evidence type="ECO:0000256" key="1">
    <source>
        <dbReference type="SAM" id="Phobius"/>
    </source>
</evidence>
<proteinExistence type="predicted"/>
<keyword evidence="3" id="KW-1185">Reference proteome</keyword>
<dbReference type="Pfam" id="PF05751">
    <property type="entry name" value="FixH"/>
    <property type="match status" value="1"/>
</dbReference>
<organism evidence="2 3">
    <name type="scientific">Notoacmeibacter marinus</name>
    <dbReference type="NCBI Taxonomy" id="1876515"/>
    <lineage>
        <taxon>Bacteria</taxon>
        <taxon>Pseudomonadati</taxon>
        <taxon>Pseudomonadota</taxon>
        <taxon>Alphaproteobacteria</taxon>
        <taxon>Hyphomicrobiales</taxon>
        <taxon>Notoacmeibacteraceae</taxon>
        <taxon>Notoacmeibacter</taxon>
    </lineage>
</organism>
<dbReference type="Proteomes" id="UP000215405">
    <property type="component" value="Unassembled WGS sequence"/>
</dbReference>
<sequence length="167" mass="17949">MAQSVFRGGPFTGRHMLMVMIAFFGVVISVNLTLAFLASKSWTGLVVKNSYVASQNFEKERALQAAQIARGWKIGANVDDGFLTVTLKDGDGKAVERATVTAALTGVMYDRDDQIVELPPLSSGGYGRQVKLHAGEWVAKLAVDAEGTEPWQGSIRFSVPQGEVGTD</sequence>
<dbReference type="RefSeq" id="WP_094075691.1">
    <property type="nucleotide sequence ID" value="NZ_KZ851842.1"/>
</dbReference>
<gene>
    <name evidence="2" type="ORF">B7H23_01810</name>
</gene>
<dbReference type="AlphaFoldDB" id="A0A231V105"/>
<feature type="transmembrane region" description="Helical" evidence="1">
    <location>
        <begin position="16"/>
        <end position="38"/>
    </location>
</feature>
<keyword evidence="1" id="KW-1133">Transmembrane helix</keyword>
<dbReference type="OrthoDB" id="1495896at2"/>